<organism evidence="1 2">
    <name type="scientific">Brevundimonas viscosa</name>
    <dbReference type="NCBI Taxonomy" id="871741"/>
    <lineage>
        <taxon>Bacteria</taxon>
        <taxon>Pseudomonadati</taxon>
        <taxon>Pseudomonadota</taxon>
        <taxon>Alphaproteobacteria</taxon>
        <taxon>Caulobacterales</taxon>
        <taxon>Caulobacteraceae</taxon>
        <taxon>Brevundimonas</taxon>
    </lineage>
</organism>
<reference evidence="2" key="1">
    <citation type="submission" date="2016-10" db="EMBL/GenBank/DDBJ databases">
        <authorList>
            <person name="Varghese N."/>
            <person name="Submissions S."/>
        </authorList>
    </citation>
    <scope>NUCLEOTIDE SEQUENCE [LARGE SCALE GENOMIC DNA]</scope>
    <source>
        <strain evidence="2">CGMCC 1.10683</strain>
    </source>
</reference>
<protein>
    <submittedName>
        <fullName evidence="1">Uncharacterized protein</fullName>
    </submittedName>
</protein>
<accession>A0A1I6SYZ2</accession>
<gene>
    <name evidence="1" type="ORF">SAMN05192570_2820</name>
</gene>
<evidence type="ECO:0000313" key="1">
    <source>
        <dbReference type="EMBL" id="SFS82199.1"/>
    </source>
</evidence>
<dbReference type="AlphaFoldDB" id="A0A1I6SYZ2"/>
<dbReference type="EMBL" id="FOZV01000006">
    <property type="protein sequence ID" value="SFS82199.1"/>
    <property type="molecule type" value="Genomic_DNA"/>
</dbReference>
<sequence>MAAEFEVAGKYDLGSDRPIADVSFELARLLREDGAPKLLQIADFAESADQDQIATFSDYGLADDQLVLKVAISDHLNPVGRELMKLSQRLRGWGKWADALSKFLESFFKSIANNKWVKAAIDIVKELLEAAAIWAERLAPRHTRRS</sequence>
<evidence type="ECO:0000313" key="2">
    <source>
        <dbReference type="Proteomes" id="UP000198788"/>
    </source>
</evidence>
<proteinExistence type="predicted"/>
<dbReference type="Proteomes" id="UP000198788">
    <property type="component" value="Unassembled WGS sequence"/>
</dbReference>
<keyword evidence="2" id="KW-1185">Reference proteome</keyword>
<name>A0A1I6SYZ2_9CAUL</name>